<dbReference type="InterPro" id="IPR051288">
    <property type="entry name" value="Serum_paraoxonase/arylesterase"/>
</dbReference>
<dbReference type="OrthoDB" id="5307922at2759"/>
<reference evidence="1 2" key="1">
    <citation type="journal article" date="2016" name="Mol. Biol. Evol.">
        <title>Comparative Genomics of Early-Diverging Mushroom-Forming Fungi Provides Insights into the Origins of Lignocellulose Decay Capabilities.</title>
        <authorList>
            <person name="Nagy L.G."/>
            <person name="Riley R."/>
            <person name="Tritt A."/>
            <person name="Adam C."/>
            <person name="Daum C."/>
            <person name="Floudas D."/>
            <person name="Sun H."/>
            <person name="Yadav J.S."/>
            <person name="Pangilinan J."/>
            <person name="Larsson K.H."/>
            <person name="Matsuura K."/>
            <person name="Barry K."/>
            <person name="Labutti K."/>
            <person name="Kuo R."/>
            <person name="Ohm R.A."/>
            <person name="Bhattacharya S.S."/>
            <person name="Shirouzu T."/>
            <person name="Yoshinaga Y."/>
            <person name="Martin F.M."/>
            <person name="Grigoriev I.V."/>
            <person name="Hibbett D.S."/>
        </authorList>
    </citation>
    <scope>NUCLEOTIDE SEQUENCE [LARGE SCALE GENOMIC DNA]</scope>
    <source>
        <strain evidence="1 2">HHB12733</strain>
    </source>
</reference>
<dbReference type="Gene3D" id="2.120.10.30">
    <property type="entry name" value="TolB, C-terminal domain"/>
    <property type="match status" value="1"/>
</dbReference>
<gene>
    <name evidence="1" type="ORF">CALCODRAFT_492705</name>
</gene>
<dbReference type="Proteomes" id="UP000076842">
    <property type="component" value="Unassembled WGS sequence"/>
</dbReference>
<dbReference type="AlphaFoldDB" id="A0A165IB84"/>
<protein>
    <submittedName>
        <fullName evidence="1">Calcium-dependent phosphotriesterase</fullName>
    </submittedName>
</protein>
<dbReference type="PANTHER" id="PTHR11799:SF30">
    <property type="entry name" value="SERUM PARAOXONASE_ARYLESTERASE 2"/>
    <property type="match status" value="1"/>
</dbReference>
<dbReference type="SUPFAM" id="SSF63829">
    <property type="entry name" value="Calcium-dependent phosphotriesterase"/>
    <property type="match status" value="1"/>
</dbReference>
<dbReference type="PANTHER" id="PTHR11799">
    <property type="entry name" value="PARAOXONASE"/>
    <property type="match status" value="1"/>
</dbReference>
<keyword evidence="2" id="KW-1185">Reference proteome</keyword>
<name>A0A165IB84_9BASI</name>
<evidence type="ECO:0000313" key="1">
    <source>
        <dbReference type="EMBL" id="KZT60351.1"/>
    </source>
</evidence>
<organism evidence="1 2">
    <name type="scientific">Calocera cornea HHB12733</name>
    <dbReference type="NCBI Taxonomy" id="1353952"/>
    <lineage>
        <taxon>Eukaryota</taxon>
        <taxon>Fungi</taxon>
        <taxon>Dikarya</taxon>
        <taxon>Basidiomycota</taxon>
        <taxon>Agaricomycotina</taxon>
        <taxon>Dacrymycetes</taxon>
        <taxon>Dacrymycetales</taxon>
        <taxon>Dacrymycetaceae</taxon>
        <taxon>Calocera</taxon>
    </lineage>
</organism>
<dbReference type="EMBL" id="KV423932">
    <property type="protein sequence ID" value="KZT60351.1"/>
    <property type="molecule type" value="Genomic_DNA"/>
</dbReference>
<dbReference type="InterPro" id="IPR011042">
    <property type="entry name" value="6-blade_b-propeller_TolB-like"/>
</dbReference>
<dbReference type="InParanoid" id="A0A165IB84"/>
<sequence>MAHLSTLLLRASLLATLLALSYRLYTFYPILVAQPLPTWHFSPSALSPAHPHNATARGPGTCHKIHSPARDLSHCEDLTEWVSGSGSVLGLLASCDPNRRNWNTVMGPLRDPTPRGAVWLIHPQDDTAQRIPFVGYPDTHDFHPLGIAALPSAPGEPTTLFAVNHGRHNSTIEVFLLSPPRSADSVGGEEAGPSLTYVRTLTHPRLIAPNAVVPLSPSTLLITQDHTFTRRLLPPLGPALAVLESTLGLPGGSVDVLQFQPGAPDPPTLTTAVSHIAFANGLALSPHTNTLAVAASSHAAVHLYHLPASSTVLLLPLRRKATIPLPFAPDNLSFSPSGTLYASGHPNFPALVAHARGAHTRAPSWVAAVSPEGELSTLYQSAGGEGEEVIEASTTAVVDEERGRVWIAGLYAEGILSCSA</sequence>
<evidence type="ECO:0000313" key="2">
    <source>
        <dbReference type="Proteomes" id="UP000076842"/>
    </source>
</evidence>
<accession>A0A165IB84</accession>
<proteinExistence type="predicted"/>